<gene>
    <name evidence="3" type="primary">tagH</name>
    <name evidence="3" type="ORF">OH818_06220</name>
</gene>
<reference evidence="3" key="1">
    <citation type="submission" date="2022-12" db="EMBL/GenBank/DDBJ databases">
        <title>Jiella pelagia sp. nov., isolated from phosphonate enriched culture of Northwest Pacific surface seawater.</title>
        <authorList>
            <person name="Shin D.Y."/>
            <person name="Hwang C.Y."/>
        </authorList>
    </citation>
    <scope>NUCLEOTIDE SEQUENCE</scope>
    <source>
        <strain evidence="3">HL-NP1</strain>
    </source>
</reference>
<dbReference type="NCBIfam" id="TIGR03354">
    <property type="entry name" value="VI_FHA"/>
    <property type="match status" value="1"/>
</dbReference>
<evidence type="ECO:0000313" key="3">
    <source>
        <dbReference type="EMBL" id="WAP69793.1"/>
    </source>
</evidence>
<dbReference type="PROSITE" id="PS50006">
    <property type="entry name" value="FHA_DOMAIN"/>
    <property type="match status" value="1"/>
</dbReference>
<dbReference type="Pfam" id="PF00498">
    <property type="entry name" value="FHA"/>
    <property type="match status" value="1"/>
</dbReference>
<organism evidence="3 4">
    <name type="scientific">Jiella pelagia</name>
    <dbReference type="NCBI Taxonomy" id="2986949"/>
    <lineage>
        <taxon>Bacteria</taxon>
        <taxon>Pseudomonadati</taxon>
        <taxon>Pseudomonadota</taxon>
        <taxon>Alphaproteobacteria</taxon>
        <taxon>Hyphomicrobiales</taxon>
        <taxon>Aurantimonadaceae</taxon>
        <taxon>Jiella</taxon>
    </lineage>
</organism>
<accession>A0ABY7C4T8</accession>
<dbReference type="InterPro" id="IPR008984">
    <property type="entry name" value="SMAD_FHA_dom_sf"/>
</dbReference>
<dbReference type="InterPro" id="IPR017735">
    <property type="entry name" value="T6SS_FHA"/>
</dbReference>
<feature type="compositionally biased region" description="Basic and acidic residues" evidence="1">
    <location>
        <begin position="190"/>
        <end position="208"/>
    </location>
</feature>
<dbReference type="Pfam" id="PF20232">
    <property type="entry name" value="T6SS_FHA_C"/>
    <property type="match status" value="1"/>
</dbReference>
<dbReference type="RefSeq" id="WP_268882224.1">
    <property type="nucleotide sequence ID" value="NZ_CP114029.1"/>
</dbReference>
<feature type="compositionally biased region" description="Pro residues" evidence="1">
    <location>
        <begin position="147"/>
        <end position="162"/>
    </location>
</feature>
<dbReference type="EMBL" id="CP114029">
    <property type="protein sequence ID" value="WAP69793.1"/>
    <property type="molecule type" value="Genomic_DNA"/>
</dbReference>
<proteinExistence type="predicted"/>
<evidence type="ECO:0000259" key="2">
    <source>
        <dbReference type="PROSITE" id="PS50006"/>
    </source>
</evidence>
<evidence type="ECO:0000256" key="1">
    <source>
        <dbReference type="SAM" id="MobiDB-lite"/>
    </source>
</evidence>
<name>A0ABY7C4T8_9HYPH</name>
<feature type="region of interest" description="Disordered" evidence="1">
    <location>
        <begin position="109"/>
        <end position="303"/>
    </location>
</feature>
<keyword evidence="4" id="KW-1185">Reference proteome</keyword>
<dbReference type="InterPro" id="IPR000253">
    <property type="entry name" value="FHA_dom"/>
</dbReference>
<evidence type="ECO:0000313" key="4">
    <source>
        <dbReference type="Proteomes" id="UP001164020"/>
    </source>
</evidence>
<sequence length="497" mass="54327">MRIELAIDNLDTLDNGGPTRFSATDRSFEIGRAPPRDFVLPDPERVISSRHCEVRFEDGGFLLVDHSTNGTFVNGSDSRLARPKRLETGDRLQIGRYVLVVRIEEDAGGWGEPLSFPTAGRRGESPGPAMRGQGKPAPNPWAIDEPVAPPVDIQPPPRPNPPAFEGEIFDLDTRDPQARPTRPGGAASPDRWDGPDRDPWSQDRDGPPERQAGIGEEISGNAGFDPRHRLGEEDDDPFEINEPAADRLPPRQGVEAAGGPASEARRSFAMAPPDQRTIESLEPPPSPATAQKAAFDPPGSSRSRAEAEHLLSVIAEAAGLDPRILAGRPPEEAAREIGALLSVSARGVGDLLKMRAKAKTLTRSAERTTIEVAGNNALKFSPTPEAALARMFGSEGPGYLPAQESFEEAFRDLSEHELITFAAMQKALKRLIDDLSPEAVMARVPASVVPFSRKAQAWDVFVNRWDAKTEPFEHGMLDVFLQYFREIYDDSARARRR</sequence>
<dbReference type="Gene3D" id="2.60.200.20">
    <property type="match status" value="1"/>
</dbReference>
<dbReference type="InterPro" id="IPR046883">
    <property type="entry name" value="T6SS_FHA_C"/>
</dbReference>
<dbReference type="Proteomes" id="UP001164020">
    <property type="component" value="Chromosome"/>
</dbReference>
<dbReference type="SUPFAM" id="SSF49879">
    <property type="entry name" value="SMAD/FHA domain"/>
    <property type="match status" value="1"/>
</dbReference>
<protein>
    <submittedName>
        <fullName evidence="3">Type VI secretion system-associated FHA domain protein TagH</fullName>
    </submittedName>
</protein>
<dbReference type="SMART" id="SM00240">
    <property type="entry name" value="FHA"/>
    <property type="match status" value="1"/>
</dbReference>
<dbReference type="CDD" id="cd00060">
    <property type="entry name" value="FHA"/>
    <property type="match status" value="1"/>
</dbReference>
<feature type="domain" description="FHA" evidence="2">
    <location>
        <begin position="28"/>
        <end position="78"/>
    </location>
</feature>